<gene>
    <name evidence="5" type="ORF">CC85DRAFT_305315</name>
</gene>
<dbReference type="GO" id="GO:0004053">
    <property type="term" value="F:arginase activity"/>
    <property type="evidence" value="ECO:0007669"/>
    <property type="project" value="TreeGrafter"/>
</dbReference>
<organism evidence="5 6">
    <name type="scientific">Cutaneotrichosporon oleaginosum</name>
    <dbReference type="NCBI Taxonomy" id="879819"/>
    <lineage>
        <taxon>Eukaryota</taxon>
        <taxon>Fungi</taxon>
        <taxon>Dikarya</taxon>
        <taxon>Basidiomycota</taxon>
        <taxon>Agaricomycotina</taxon>
        <taxon>Tremellomycetes</taxon>
        <taxon>Trichosporonales</taxon>
        <taxon>Trichosporonaceae</taxon>
        <taxon>Cutaneotrichosporon</taxon>
    </lineage>
</organism>
<evidence type="ECO:0000256" key="4">
    <source>
        <dbReference type="PROSITE-ProRule" id="PRU00742"/>
    </source>
</evidence>
<dbReference type="GeneID" id="28986200"/>
<dbReference type="PANTHER" id="PTHR43782:SF3">
    <property type="entry name" value="ARGINASE"/>
    <property type="match status" value="1"/>
</dbReference>
<evidence type="ECO:0000256" key="3">
    <source>
        <dbReference type="ARBA" id="ARBA00023211"/>
    </source>
</evidence>
<dbReference type="AlphaFoldDB" id="A0A0J0XDI7"/>
<dbReference type="Pfam" id="PF00491">
    <property type="entry name" value="Arginase"/>
    <property type="match status" value="1"/>
</dbReference>
<sequence length="280" mass="29154">MPNMPSSTALIHYAARAGDHNDRAMAATPYLAAALAAHLGVAPTTVGSPSPSDPSGWDAELAFALPAFKELATALDRALDAKRYPVTACSRCAPAIATLPVIARYHPDVLAVWFDAHADLNTPENSETAYLGGMALSGPLGMWDSGLGAGLKSAVLVGARDIDATETPVIDGERIRLIAPGANLVEDLKKAVAGHKVYVHLDCDVLSPGQMPTDYKVPDGLSLEQLGAAIAAIAQVAEVVGVEIGELETGETEEETKAKAKKLVETVSPLLVAQYGQQAQ</sequence>
<dbReference type="GO" id="GO:0005634">
    <property type="term" value="C:nucleus"/>
    <property type="evidence" value="ECO:0007669"/>
    <property type="project" value="TreeGrafter"/>
</dbReference>
<accession>A0A0J0XDI7</accession>
<proteinExistence type="inferred from homology"/>
<dbReference type="OrthoDB" id="9992747at2759"/>
<dbReference type="SUPFAM" id="SSF52768">
    <property type="entry name" value="Arginase/deacetylase"/>
    <property type="match status" value="1"/>
</dbReference>
<dbReference type="PROSITE" id="PS51409">
    <property type="entry name" value="ARGINASE_2"/>
    <property type="match status" value="1"/>
</dbReference>
<dbReference type="InterPro" id="IPR023696">
    <property type="entry name" value="Ureohydrolase_dom_sf"/>
</dbReference>
<evidence type="ECO:0000313" key="5">
    <source>
        <dbReference type="EMBL" id="KLT39141.1"/>
    </source>
</evidence>
<evidence type="ECO:0000256" key="1">
    <source>
        <dbReference type="ARBA" id="ARBA00022723"/>
    </source>
</evidence>
<dbReference type="Proteomes" id="UP000053611">
    <property type="component" value="Unassembled WGS sequence"/>
</dbReference>
<dbReference type="EMBL" id="KQ087269">
    <property type="protein sequence ID" value="KLT39141.1"/>
    <property type="molecule type" value="Genomic_DNA"/>
</dbReference>
<evidence type="ECO:0000256" key="2">
    <source>
        <dbReference type="ARBA" id="ARBA00022801"/>
    </source>
</evidence>
<name>A0A0J0XDI7_9TREE</name>
<keyword evidence="1" id="KW-0479">Metal-binding</keyword>
<dbReference type="PANTHER" id="PTHR43782">
    <property type="entry name" value="ARGINASE"/>
    <property type="match status" value="1"/>
</dbReference>
<dbReference type="CDD" id="cd09999">
    <property type="entry name" value="Arginase-like_1"/>
    <property type="match status" value="1"/>
</dbReference>
<protein>
    <submittedName>
        <fullName evidence="5">Arginase/deacetylase</fullName>
    </submittedName>
</protein>
<dbReference type="Gene3D" id="3.40.800.10">
    <property type="entry name" value="Ureohydrolase domain"/>
    <property type="match status" value="1"/>
</dbReference>
<dbReference type="RefSeq" id="XP_018275632.1">
    <property type="nucleotide sequence ID" value="XM_018425597.1"/>
</dbReference>
<reference evidence="5 6" key="1">
    <citation type="submission" date="2015-03" db="EMBL/GenBank/DDBJ databases">
        <title>Genomics and transcriptomics of the oil-accumulating basidiomycete yeast T. oleaginosus allow insights into substrate utilization and the diverse evolutionary trajectories of mating systems in fungi.</title>
        <authorList>
            <consortium name="DOE Joint Genome Institute"/>
            <person name="Kourist R."/>
            <person name="Kracht O."/>
            <person name="Bracharz F."/>
            <person name="Lipzen A."/>
            <person name="Nolan M."/>
            <person name="Ohm R."/>
            <person name="Grigoriev I."/>
            <person name="Sun S."/>
            <person name="Heitman J."/>
            <person name="Bruck T."/>
            <person name="Nowrousian M."/>
        </authorList>
    </citation>
    <scope>NUCLEOTIDE SEQUENCE [LARGE SCALE GENOMIC DNA]</scope>
    <source>
        <strain evidence="5 6">IBC0246</strain>
    </source>
</reference>
<keyword evidence="2" id="KW-0378">Hydrolase</keyword>
<dbReference type="InterPro" id="IPR006035">
    <property type="entry name" value="Ureohydrolase"/>
</dbReference>
<keyword evidence="3" id="KW-0464">Manganese</keyword>
<dbReference type="GO" id="GO:0030145">
    <property type="term" value="F:manganese ion binding"/>
    <property type="evidence" value="ECO:0007669"/>
    <property type="project" value="TreeGrafter"/>
</dbReference>
<dbReference type="STRING" id="879819.A0A0J0XDI7"/>
<comment type="similarity">
    <text evidence="4">Belongs to the arginase family.</text>
</comment>
<keyword evidence="6" id="KW-1185">Reference proteome</keyword>
<evidence type="ECO:0000313" key="6">
    <source>
        <dbReference type="Proteomes" id="UP000053611"/>
    </source>
</evidence>
<dbReference type="GO" id="GO:0005829">
    <property type="term" value="C:cytosol"/>
    <property type="evidence" value="ECO:0007669"/>
    <property type="project" value="TreeGrafter"/>
</dbReference>